<keyword evidence="1" id="KW-0968">Cytoplasmic vesicle</keyword>
<dbReference type="AlphaFoldDB" id="A0A2G2WXD5"/>
<dbReference type="Pfam" id="PF04815">
    <property type="entry name" value="Sec23_helical"/>
    <property type="match status" value="1"/>
</dbReference>
<keyword evidence="1" id="KW-0963">Cytoplasm</keyword>
<keyword evidence="1" id="KW-0479">Metal-binding</keyword>
<sequence>MFHGELELSSEQDSIPNTFGIAFGTEGHLKLFDWAIFIISFKLSMAMMNRKRDSGSLALVLFEKKRIQQAMLGHRPLRATGVAVSFAVELLEGCWVSAGSPIMIFTSGATTICPGMIISSDFGNAIRNQRDVVGAAELRAPVESSGGFMMFENDATIEIVTKKHVKICGALGSRVSIQKKNGSVSVTEKLAREEAAASVMARLAVHRAESNFSQDVVRWLNKHLIRFASKFGGYVPGDPSSFRLATSLSLFPQFMYYLRRSQFVDVNSCTPDETAFFRLLLNREGVVGSLIMVQPTLFQYSFDGPPIPVLLDICSISPDSTLL</sequence>
<keyword evidence="1" id="KW-0653">Protein transport</keyword>
<gene>
    <name evidence="3" type="ORF">CQW23_09632</name>
</gene>
<dbReference type="GO" id="GO:0005789">
    <property type="term" value="C:endoplasmic reticulum membrane"/>
    <property type="evidence" value="ECO:0007669"/>
    <property type="project" value="UniProtKB-SubCell"/>
</dbReference>
<dbReference type="GO" id="GO:0030127">
    <property type="term" value="C:COPII vesicle coat"/>
    <property type="evidence" value="ECO:0007669"/>
    <property type="project" value="InterPro"/>
</dbReference>
<dbReference type="SUPFAM" id="SSF81811">
    <property type="entry name" value="Helical domain of Sec23/24"/>
    <property type="match status" value="1"/>
</dbReference>
<keyword evidence="4" id="KW-1185">Reference proteome</keyword>
<proteinExistence type="inferred from homology"/>
<comment type="function">
    <text evidence="1">Component of the coat protein complex II (COPII) which promotes the formation of transport vesicles from the endoplasmic reticulum (ER). The coat has two main functions, the physical deformation of the endoplasmic reticulum membrane into vesicles and the selection of cargo molecules.</text>
</comment>
<dbReference type="InterPro" id="IPR037364">
    <property type="entry name" value="Sec23"/>
</dbReference>
<reference evidence="4" key="2">
    <citation type="journal article" date="2017" name="J. Anim. Genet.">
        <title>Multiple reference genome sequences of hot pepper reveal the massive evolution of plant disease resistance genes by retroduplication.</title>
        <authorList>
            <person name="Kim S."/>
            <person name="Park J."/>
            <person name="Yeom S.-I."/>
            <person name="Kim Y.-M."/>
            <person name="Seo E."/>
            <person name="Kim K.-T."/>
            <person name="Kim M.-S."/>
            <person name="Lee J.M."/>
            <person name="Cheong K."/>
            <person name="Shin H.-S."/>
            <person name="Kim S.-B."/>
            <person name="Han K."/>
            <person name="Lee J."/>
            <person name="Park M."/>
            <person name="Lee H.-A."/>
            <person name="Lee H.-Y."/>
            <person name="Lee Y."/>
            <person name="Oh S."/>
            <person name="Lee J.H."/>
            <person name="Choi E."/>
            <person name="Choi E."/>
            <person name="Lee S.E."/>
            <person name="Jeon J."/>
            <person name="Kim H."/>
            <person name="Choi G."/>
            <person name="Song H."/>
            <person name="Lee J."/>
            <person name="Lee S.-C."/>
            <person name="Kwon J.-K."/>
            <person name="Lee H.-Y."/>
            <person name="Koo N."/>
            <person name="Hong Y."/>
            <person name="Kim R.W."/>
            <person name="Kang W.-H."/>
            <person name="Huh J.H."/>
            <person name="Kang B.-C."/>
            <person name="Yang T.-J."/>
            <person name="Lee Y.-H."/>
            <person name="Bennetzen J.L."/>
            <person name="Choi D."/>
        </authorList>
    </citation>
    <scope>NUCLEOTIDE SEQUENCE [LARGE SCALE GENOMIC DNA]</scope>
    <source>
        <strain evidence="4">cv. PBC81</strain>
    </source>
</reference>
<dbReference type="GO" id="GO:0046872">
    <property type="term" value="F:metal ion binding"/>
    <property type="evidence" value="ECO:0007669"/>
    <property type="project" value="UniProtKB-KW"/>
</dbReference>
<dbReference type="EMBL" id="MLFT02000004">
    <property type="protein sequence ID" value="PHT49885.1"/>
    <property type="molecule type" value="Genomic_DNA"/>
</dbReference>
<dbReference type="Proteomes" id="UP000224567">
    <property type="component" value="Unassembled WGS sequence"/>
</dbReference>
<dbReference type="PANTHER" id="PTHR11141">
    <property type="entry name" value="PROTEIN TRANSPORT PROTEIN SEC23"/>
    <property type="match status" value="1"/>
</dbReference>
<evidence type="ECO:0000313" key="4">
    <source>
        <dbReference type="Proteomes" id="UP000224567"/>
    </source>
</evidence>
<dbReference type="GO" id="GO:0005096">
    <property type="term" value="F:GTPase activator activity"/>
    <property type="evidence" value="ECO:0007669"/>
    <property type="project" value="TreeGrafter"/>
</dbReference>
<dbReference type="InterPro" id="IPR006900">
    <property type="entry name" value="Sec23/24_helical_dom"/>
</dbReference>
<keyword evidence="1" id="KW-0931">ER-Golgi transport</keyword>
<keyword evidence="1" id="KW-0813">Transport</keyword>
<dbReference type="InterPro" id="IPR036175">
    <property type="entry name" value="Sec23/24_helical_dom_sf"/>
</dbReference>
<reference evidence="3 4" key="1">
    <citation type="journal article" date="2017" name="Genome Biol.">
        <title>New reference genome sequences of hot pepper reveal the massive evolution of plant disease-resistance genes by retroduplication.</title>
        <authorList>
            <person name="Kim S."/>
            <person name="Park J."/>
            <person name="Yeom S.I."/>
            <person name="Kim Y.M."/>
            <person name="Seo E."/>
            <person name="Kim K.T."/>
            <person name="Kim M.S."/>
            <person name="Lee J.M."/>
            <person name="Cheong K."/>
            <person name="Shin H.S."/>
            <person name="Kim S.B."/>
            <person name="Han K."/>
            <person name="Lee J."/>
            <person name="Park M."/>
            <person name="Lee H.A."/>
            <person name="Lee H.Y."/>
            <person name="Lee Y."/>
            <person name="Oh S."/>
            <person name="Lee J.H."/>
            <person name="Choi E."/>
            <person name="Choi E."/>
            <person name="Lee S.E."/>
            <person name="Jeon J."/>
            <person name="Kim H."/>
            <person name="Choi G."/>
            <person name="Song H."/>
            <person name="Lee J."/>
            <person name="Lee S.C."/>
            <person name="Kwon J.K."/>
            <person name="Lee H.Y."/>
            <person name="Koo N."/>
            <person name="Hong Y."/>
            <person name="Kim R.W."/>
            <person name="Kang W.H."/>
            <person name="Huh J.H."/>
            <person name="Kang B.C."/>
            <person name="Yang T.J."/>
            <person name="Lee Y.H."/>
            <person name="Bennetzen J.L."/>
            <person name="Choi D."/>
        </authorList>
    </citation>
    <scope>NUCLEOTIDE SEQUENCE [LARGE SCALE GENOMIC DNA]</scope>
    <source>
        <strain evidence="4">cv. PBC81</strain>
    </source>
</reference>
<organism evidence="3 4">
    <name type="scientific">Capsicum baccatum</name>
    <name type="common">Peruvian pepper</name>
    <dbReference type="NCBI Taxonomy" id="33114"/>
    <lineage>
        <taxon>Eukaryota</taxon>
        <taxon>Viridiplantae</taxon>
        <taxon>Streptophyta</taxon>
        <taxon>Embryophyta</taxon>
        <taxon>Tracheophyta</taxon>
        <taxon>Spermatophyta</taxon>
        <taxon>Magnoliopsida</taxon>
        <taxon>eudicotyledons</taxon>
        <taxon>Gunneridae</taxon>
        <taxon>Pentapetalae</taxon>
        <taxon>asterids</taxon>
        <taxon>lamiids</taxon>
        <taxon>Solanales</taxon>
        <taxon>Solanaceae</taxon>
        <taxon>Solanoideae</taxon>
        <taxon>Capsiceae</taxon>
        <taxon>Capsicum</taxon>
    </lineage>
</organism>
<comment type="caution">
    <text evidence="3">The sequence shown here is derived from an EMBL/GenBank/DDBJ whole genome shotgun (WGS) entry which is preliminary data.</text>
</comment>
<evidence type="ECO:0000313" key="3">
    <source>
        <dbReference type="EMBL" id="PHT49885.1"/>
    </source>
</evidence>
<dbReference type="InterPro" id="IPR036465">
    <property type="entry name" value="vWFA_dom_sf"/>
</dbReference>
<comment type="similarity">
    <text evidence="1">Belongs to the SEC23/SEC24 family. SEC23 subfamily.</text>
</comment>
<dbReference type="Gene3D" id="3.40.50.410">
    <property type="entry name" value="von Willebrand factor, type A domain"/>
    <property type="match status" value="1"/>
</dbReference>
<keyword evidence="1" id="KW-0862">Zinc</keyword>
<name>A0A2G2WXD5_CAPBA</name>
<dbReference type="STRING" id="33114.A0A2G2WXD5"/>
<dbReference type="PANTHER" id="PTHR11141:SF22">
    <property type="entry name" value="PROTEIN TRANSPORT PROTEIN SEC23 G"/>
    <property type="match status" value="1"/>
</dbReference>
<feature type="domain" description="Sec23/Sec24 helical" evidence="2">
    <location>
        <begin position="194"/>
        <end position="289"/>
    </location>
</feature>
<keyword evidence="1" id="KW-0256">Endoplasmic reticulum</keyword>
<dbReference type="Gene3D" id="3.40.20.10">
    <property type="entry name" value="Severin"/>
    <property type="match status" value="1"/>
</dbReference>
<evidence type="ECO:0000256" key="1">
    <source>
        <dbReference type="RuleBase" id="RU365030"/>
    </source>
</evidence>
<evidence type="ECO:0000259" key="2">
    <source>
        <dbReference type="Pfam" id="PF04815"/>
    </source>
</evidence>
<dbReference type="GO" id="GO:0070971">
    <property type="term" value="C:endoplasmic reticulum exit site"/>
    <property type="evidence" value="ECO:0007669"/>
    <property type="project" value="TreeGrafter"/>
</dbReference>
<keyword evidence="1" id="KW-0472">Membrane</keyword>
<comment type="subcellular location">
    <subcellularLocation>
        <location evidence="1">Cytoplasmic vesicle</location>
        <location evidence="1">COPII-coated vesicle membrane</location>
        <topology evidence="1">Peripheral membrane protein</topology>
        <orientation evidence="1">Cytoplasmic side</orientation>
    </subcellularLocation>
    <subcellularLocation>
        <location evidence="1">Endoplasmic reticulum membrane</location>
        <topology evidence="1">Peripheral membrane protein</topology>
        <orientation evidence="1">Cytoplasmic side</orientation>
    </subcellularLocation>
</comment>
<accession>A0A2G2WXD5</accession>
<dbReference type="OrthoDB" id="10256289at2759"/>
<dbReference type="GO" id="GO:0006886">
    <property type="term" value="P:intracellular protein transport"/>
    <property type="evidence" value="ECO:0007669"/>
    <property type="project" value="InterPro"/>
</dbReference>
<dbReference type="GO" id="GO:0090110">
    <property type="term" value="P:COPII-coated vesicle cargo loading"/>
    <property type="evidence" value="ECO:0007669"/>
    <property type="project" value="TreeGrafter"/>
</dbReference>
<dbReference type="SUPFAM" id="SSF53300">
    <property type="entry name" value="vWA-like"/>
    <property type="match status" value="1"/>
</dbReference>
<protein>
    <recommendedName>
        <fullName evidence="1">Protein transport protein SEC23</fullName>
    </recommendedName>
</protein>
<dbReference type="Gene3D" id="1.20.120.730">
    <property type="entry name" value="Sec23/Sec24 helical domain"/>
    <property type="match status" value="1"/>
</dbReference>
<dbReference type="InterPro" id="IPR029006">
    <property type="entry name" value="ADF-H/Gelsolin-like_dom_sf"/>
</dbReference>